<evidence type="ECO:0000313" key="4">
    <source>
        <dbReference type="Proteomes" id="UP000318717"/>
    </source>
</evidence>
<keyword evidence="4" id="KW-1185">Reference proteome</keyword>
<dbReference type="AlphaFoldDB" id="A0A4Y3HU36"/>
<dbReference type="RefSeq" id="WP_141344934.1">
    <property type="nucleotide sequence ID" value="NZ_BJLF01000005.1"/>
</dbReference>
<dbReference type="OrthoDB" id="9783990at2"/>
<evidence type="ECO:0000256" key="1">
    <source>
        <dbReference type="ARBA" id="ARBA00022729"/>
    </source>
</evidence>
<dbReference type="PANTHER" id="PTHR34606">
    <property type="entry name" value="BON DOMAIN-CONTAINING PROTEIN"/>
    <property type="match status" value="1"/>
</dbReference>
<keyword evidence="1" id="KW-0732">Signal</keyword>
<dbReference type="Proteomes" id="UP000318717">
    <property type="component" value="Unassembled WGS sequence"/>
</dbReference>
<organism evidence="3 4">
    <name type="scientific">Vibrio inusitatus NBRC 102082</name>
    <dbReference type="NCBI Taxonomy" id="1219070"/>
    <lineage>
        <taxon>Bacteria</taxon>
        <taxon>Pseudomonadati</taxon>
        <taxon>Pseudomonadota</taxon>
        <taxon>Gammaproteobacteria</taxon>
        <taxon>Vibrionales</taxon>
        <taxon>Vibrionaceae</taxon>
        <taxon>Vibrio</taxon>
    </lineage>
</organism>
<dbReference type="Pfam" id="PF04972">
    <property type="entry name" value="BON"/>
    <property type="match status" value="2"/>
</dbReference>
<feature type="domain" description="BON" evidence="2">
    <location>
        <begin position="46"/>
        <end position="114"/>
    </location>
</feature>
<proteinExistence type="predicted"/>
<protein>
    <recommendedName>
        <fullName evidence="2">BON domain-containing protein</fullName>
    </recommendedName>
</protein>
<dbReference type="InterPro" id="IPR007055">
    <property type="entry name" value="BON_dom"/>
</dbReference>
<name>A0A4Y3HU36_9VIBR</name>
<reference evidence="3 4" key="1">
    <citation type="submission" date="2019-06" db="EMBL/GenBank/DDBJ databases">
        <title>Whole genome shotgun sequence of Vibrio inusitatus NBRC 102082.</title>
        <authorList>
            <person name="Hosoyama A."/>
            <person name="Uohara A."/>
            <person name="Ohji S."/>
            <person name="Ichikawa N."/>
        </authorList>
    </citation>
    <scope>NUCLEOTIDE SEQUENCE [LARGE SCALE GENOMIC DNA]</scope>
    <source>
        <strain evidence="3 4">NBRC 102082</strain>
    </source>
</reference>
<gene>
    <name evidence="3" type="ORF">VIN01S_13720</name>
</gene>
<dbReference type="InterPro" id="IPR014004">
    <property type="entry name" value="Transpt-assoc_nodulatn_dom_bac"/>
</dbReference>
<evidence type="ECO:0000313" key="3">
    <source>
        <dbReference type="EMBL" id="GEA50568.1"/>
    </source>
</evidence>
<dbReference type="SMART" id="SM00749">
    <property type="entry name" value="BON"/>
    <property type="match status" value="2"/>
</dbReference>
<dbReference type="PROSITE" id="PS51257">
    <property type="entry name" value="PROKAR_LIPOPROTEIN"/>
    <property type="match status" value="1"/>
</dbReference>
<feature type="domain" description="BON" evidence="2">
    <location>
        <begin position="123"/>
        <end position="190"/>
    </location>
</feature>
<evidence type="ECO:0000259" key="2">
    <source>
        <dbReference type="PROSITE" id="PS50914"/>
    </source>
</evidence>
<dbReference type="PANTHER" id="PTHR34606:SF4">
    <property type="entry name" value="OUTER MEMBRANE LIPOPROTEIN DOLP"/>
    <property type="match status" value="1"/>
</dbReference>
<dbReference type="Gene3D" id="3.30.1340.30">
    <property type="match status" value="1"/>
</dbReference>
<comment type="caution">
    <text evidence="3">The sequence shown here is derived from an EMBL/GenBank/DDBJ whole genome shotgun (WGS) entry which is preliminary data.</text>
</comment>
<accession>A0A4Y3HU36</accession>
<sequence length="260" mass="27970">MLYTRKLSLYVTIVLSCLLLSGCAGMFVNDSSDIVTDDRSTREIWSDNNIEFEAAALGNKPPFSGKVRVAASSFRGKVVLIGQAPTEELSAQVEEHVKKIAGVKKVYNQLRIQPIVNVSQMSRDSWITAKVKSALVRENELKGVSIKVVTENSEVFLFGYVTPESADVATNTARNVSGVKLVIRGFEIADLATIEAKTAPAPTSDAKAPVAEAPVVEASVEDVALEQSPLADSLTDESDIMEGDVVVDHSGDIVEESIEN</sequence>
<dbReference type="InterPro" id="IPR051686">
    <property type="entry name" value="Lipoprotein_DolP"/>
</dbReference>
<dbReference type="PROSITE" id="PS50914">
    <property type="entry name" value="BON"/>
    <property type="match status" value="2"/>
</dbReference>
<dbReference type="EMBL" id="BJLF01000005">
    <property type="protein sequence ID" value="GEA50568.1"/>
    <property type="molecule type" value="Genomic_DNA"/>
</dbReference>